<keyword evidence="3 7" id="KW-0813">Transport</keyword>
<dbReference type="InterPro" id="IPR016024">
    <property type="entry name" value="ARM-type_fold"/>
</dbReference>
<evidence type="ECO:0000256" key="3">
    <source>
        <dbReference type="ARBA" id="ARBA00022448"/>
    </source>
</evidence>
<keyword evidence="8" id="KW-0175">Coiled coil</keyword>
<gene>
    <name evidence="11" type="ORF">DFL_002416</name>
</gene>
<feature type="region of interest" description="Disordered" evidence="9">
    <location>
        <begin position="854"/>
        <end position="917"/>
    </location>
</feature>
<evidence type="ECO:0000256" key="9">
    <source>
        <dbReference type="SAM" id="MobiDB-lite"/>
    </source>
</evidence>
<keyword evidence="4" id="KW-0677">Repeat</keyword>
<dbReference type="InterPro" id="IPR002553">
    <property type="entry name" value="Clathrin/coatomer_adapt-like_N"/>
</dbReference>
<comment type="caution">
    <text evidence="11">The sequence shown here is derived from an EMBL/GenBank/DDBJ whole genome shotgun (WGS) entry which is preliminary data.</text>
</comment>
<dbReference type="PANTHER" id="PTHR22781:SF12">
    <property type="entry name" value="AP-3 COMPLEX SUBUNIT DELTA-1"/>
    <property type="match status" value="1"/>
</dbReference>
<evidence type="ECO:0000256" key="6">
    <source>
        <dbReference type="ARBA" id="ARBA00023136"/>
    </source>
</evidence>
<dbReference type="GO" id="GO:0030123">
    <property type="term" value="C:AP-3 adaptor complex"/>
    <property type="evidence" value="ECO:0007669"/>
    <property type="project" value="InterPro"/>
</dbReference>
<dbReference type="SUPFAM" id="SSF48371">
    <property type="entry name" value="ARM repeat"/>
    <property type="match status" value="1"/>
</dbReference>
<organism evidence="11 12">
    <name type="scientific">Arthrobotrys flagrans</name>
    <name type="common">Nematode-trapping fungus</name>
    <name type="synonym">Trichothecium flagrans</name>
    <dbReference type="NCBI Taxonomy" id="97331"/>
    <lineage>
        <taxon>Eukaryota</taxon>
        <taxon>Fungi</taxon>
        <taxon>Dikarya</taxon>
        <taxon>Ascomycota</taxon>
        <taxon>Pezizomycotina</taxon>
        <taxon>Orbiliomycetes</taxon>
        <taxon>Orbiliales</taxon>
        <taxon>Orbiliaceae</taxon>
        <taxon>Arthrobotrys</taxon>
    </lineage>
</organism>
<dbReference type="PIRSF" id="PIRSF037092">
    <property type="entry name" value="AP3_complex_delta"/>
    <property type="match status" value="1"/>
</dbReference>
<dbReference type="EMBL" id="SAEB01000003">
    <property type="protein sequence ID" value="RVD88221.1"/>
    <property type="molecule type" value="Genomic_DNA"/>
</dbReference>
<protein>
    <recommendedName>
        <fullName evidence="7">AP-3 complex subunit delta</fullName>
    </recommendedName>
</protein>
<dbReference type="Pfam" id="PF01602">
    <property type="entry name" value="Adaptin_N"/>
    <property type="match status" value="1"/>
</dbReference>
<evidence type="ECO:0000256" key="2">
    <source>
        <dbReference type="ARBA" id="ARBA00006613"/>
    </source>
</evidence>
<dbReference type="GO" id="GO:0005794">
    <property type="term" value="C:Golgi apparatus"/>
    <property type="evidence" value="ECO:0007669"/>
    <property type="project" value="UniProtKB-SubCell"/>
</dbReference>
<feature type="coiled-coil region" evidence="8">
    <location>
        <begin position="1002"/>
        <end position="1036"/>
    </location>
</feature>
<feature type="compositionally biased region" description="Basic residues" evidence="9">
    <location>
        <begin position="1102"/>
        <end position="1111"/>
    </location>
</feature>
<feature type="domain" description="Clathrin/coatomer adaptor adaptin-like N-terminal" evidence="10">
    <location>
        <begin position="114"/>
        <end position="732"/>
    </location>
</feature>
<evidence type="ECO:0000259" key="10">
    <source>
        <dbReference type="Pfam" id="PF01602"/>
    </source>
</evidence>
<dbReference type="Proteomes" id="UP000283090">
    <property type="component" value="Unassembled WGS sequence"/>
</dbReference>
<dbReference type="AlphaFoldDB" id="A0A437AAQ1"/>
<evidence type="ECO:0000313" key="12">
    <source>
        <dbReference type="Proteomes" id="UP000283090"/>
    </source>
</evidence>
<dbReference type="STRING" id="97331.A0A437AAQ1"/>
<dbReference type="RefSeq" id="XP_067493765.1">
    <property type="nucleotide sequence ID" value="XM_067631196.1"/>
</dbReference>
<comment type="similarity">
    <text evidence="2 7">Belongs to the adaptor complexes large subunit family.</text>
</comment>
<keyword evidence="12" id="KW-1185">Reference proteome</keyword>
<feature type="compositionally biased region" description="Basic and acidic residues" evidence="9">
    <location>
        <begin position="881"/>
        <end position="897"/>
    </location>
</feature>
<evidence type="ECO:0000313" key="11">
    <source>
        <dbReference type="EMBL" id="RVD88221.1"/>
    </source>
</evidence>
<evidence type="ECO:0000256" key="1">
    <source>
        <dbReference type="ARBA" id="ARBA00004308"/>
    </source>
</evidence>
<proteinExistence type="inferred from homology"/>
<dbReference type="GO" id="GO:0006896">
    <property type="term" value="P:Golgi to vacuole transport"/>
    <property type="evidence" value="ECO:0007669"/>
    <property type="project" value="TreeGrafter"/>
</dbReference>
<keyword evidence="5 7" id="KW-0653">Protein transport</keyword>
<name>A0A437AAQ1_ARTFL</name>
<dbReference type="InterPro" id="IPR017105">
    <property type="entry name" value="AP3_complex_dsu"/>
</dbReference>
<dbReference type="PANTHER" id="PTHR22781">
    <property type="entry name" value="DELTA ADAPTIN-RELATED"/>
    <property type="match status" value="1"/>
</dbReference>
<dbReference type="OrthoDB" id="10264595at2759"/>
<evidence type="ECO:0000256" key="7">
    <source>
        <dbReference type="PIRNR" id="PIRNR037092"/>
    </source>
</evidence>
<feature type="compositionally biased region" description="Polar residues" evidence="9">
    <location>
        <begin position="903"/>
        <end position="912"/>
    </location>
</feature>
<dbReference type="GeneID" id="93584727"/>
<keyword evidence="6" id="KW-0472">Membrane</keyword>
<sequence length="1125" mass="123642">MITRLWAPGGYPTPPTPRDPDDVTAANLPHAGPDRHSHSTSTNQPFQAIRQDTKTALLTSIAYTPPPQYRYPFPYRPGPQPCSAGNDGSQDLPLMFEKSLYDLIRGLRAHKGNEKAYITQSLQECRNEARSNDMDIKCAAILKLIYLEMFGHSMSWASFHVLEVMSSQKFVQKRVGYLAAVQSFRLDTDVLMLATNLLKKDLSSPNQFELSLAINGLSHIVSPSLARDLTPDLVAKMNHSNPYIRKKAVLVMYKIFLQFPEALRTSFPRLRERLEDNDETVVSATVNVICELSRKNPKNYLPLAPQLFNLLTTSKNNWMTIKIIKLFSSLTPLEPRLVKKLVPPISNIIKTTTAMSLLYECINGLISGGLLTHLAGTSDGEDLAILCVGKLRGFLVEGDSNLKYVALLALTKMTKTHGYLVAAEKDVILECIDDEDVSIRLRALELVVGMVDVDILQQVVGRLLRQLKPISSDGIDTSGKNEYDDNEEDEEDGEIELVKRTAGPAKQAVSLPDDYKDGVIRRILEMCSKDTYANMPDFEWYIDVLVQLVRYCPGEIKTSGGQSLDDEDFEEAYMAGGKVDVGEEIGRELRNVAVRVKAVRRQATEAAELLIGRSSTMFPVSGGGGKRVLLAAAWIVGEYAEHLRNPNETIDFLLQSSNTSLPADVVSTYVQAIPKVYSYLTSNDSIAWTPERKTTVSFLTNRVVEFLESLSSSPHLEVQERAVGFLEIFRLAKEAIAEQPANTNRIPDEDEGGMQEEYDPPLILTQAIPSLFHGFELNPVAPRAQRKVPIPDTLDLETPINPQLAFLLSSADYDAGVADVDPTAAAADEEFEKFYYQKPVVVVETAAQRIDRAASNAAGGDKHGMTGSYQSGEGTYLDPDIVARRKAERRERNKDDPFYIGSTGASGRTTPNPLGGEHFDIDSIPIMKLDLRDGAGLVKGEGNVGAPVPRVKVEIAGDEGEGVDDGEDIEPVGVGSLGLKGKKGKGKNILNVDSSNLIGFSLEEPEEDLLAQEEDVAKAKKEVERLRGEIARAAERVRVPTVQPIFEVPPQVQAQPTEVAKKKKKKKAVEEGGDGEKKKVKKKKKKEGEQGTGDQAESTPVVKKKKKKRRSSTAEAGGDAGEDAG</sequence>
<evidence type="ECO:0000256" key="5">
    <source>
        <dbReference type="ARBA" id="ARBA00022927"/>
    </source>
</evidence>
<evidence type="ECO:0000256" key="4">
    <source>
        <dbReference type="ARBA" id="ARBA00022737"/>
    </source>
</evidence>
<dbReference type="Gene3D" id="1.25.10.10">
    <property type="entry name" value="Leucine-rich Repeat Variant"/>
    <property type="match status" value="1"/>
</dbReference>
<feature type="region of interest" description="Disordered" evidence="9">
    <location>
        <begin position="1045"/>
        <end position="1125"/>
    </location>
</feature>
<reference evidence="11 12" key="1">
    <citation type="submission" date="2019-01" db="EMBL/GenBank/DDBJ databases">
        <title>Intercellular communication is required for trap formation in the nematode-trapping fungus Duddingtonia flagrans.</title>
        <authorList>
            <person name="Youssar L."/>
            <person name="Wernet V."/>
            <person name="Hensel N."/>
            <person name="Hildebrandt H.-G."/>
            <person name="Fischer R."/>
        </authorList>
    </citation>
    <scope>NUCLEOTIDE SEQUENCE [LARGE SCALE GENOMIC DNA]</scope>
    <source>
        <strain evidence="11 12">CBS H-5679</strain>
    </source>
</reference>
<dbReference type="InterPro" id="IPR011989">
    <property type="entry name" value="ARM-like"/>
</dbReference>
<evidence type="ECO:0000256" key="8">
    <source>
        <dbReference type="SAM" id="Coils"/>
    </source>
</evidence>
<dbReference type="VEuPathDB" id="FungiDB:DFL_002416"/>
<feature type="compositionally biased region" description="Basic and acidic residues" evidence="9">
    <location>
        <begin position="1068"/>
        <end position="1077"/>
    </location>
</feature>
<comment type="subunit">
    <text evidence="7">Adaptor protein complex 3 (AP-3) is a heterotetramer.</text>
</comment>
<comment type="subcellular location">
    <subcellularLocation>
        <location evidence="1">Endomembrane system</location>
    </subcellularLocation>
    <subcellularLocation>
        <location evidence="7">Golgi apparatus</location>
    </subcellularLocation>
</comment>
<dbReference type="GO" id="GO:0006623">
    <property type="term" value="P:protein targeting to vacuole"/>
    <property type="evidence" value="ECO:0007669"/>
    <property type="project" value="TreeGrafter"/>
</dbReference>
<accession>A0A437AAQ1</accession>
<comment type="function">
    <text evidence="7">Part of the AP-3 complex, an adaptor-related complex which is not clathrin-associated. The complex is associated with the Golgi region as well as more peripheral structures. It facilitates the budding of vesicles from the Golgi membrane.</text>
</comment>
<keyword evidence="7" id="KW-0333">Golgi apparatus</keyword>
<dbReference type="GO" id="GO:0010008">
    <property type="term" value="C:endosome membrane"/>
    <property type="evidence" value="ECO:0007669"/>
    <property type="project" value="TreeGrafter"/>
</dbReference>
<feature type="region of interest" description="Disordered" evidence="9">
    <location>
        <begin position="1"/>
        <end position="46"/>
    </location>
</feature>